<feature type="domain" description="Damage-control phosphatase ARMT1-like metal-binding" evidence="8">
    <location>
        <begin position="175"/>
        <end position="479"/>
    </location>
</feature>
<comment type="domain">
    <text evidence="7">Subfamily III proteins have a conserved RTxK motif about 40-50 residues from the C-terminus; the threonine may be replaced by serine or cysteine.</text>
</comment>
<evidence type="ECO:0000256" key="5">
    <source>
        <dbReference type="ARBA" id="ARBA00023211"/>
    </source>
</evidence>
<keyword evidence="10" id="KW-1185">Reference proteome</keyword>
<dbReference type="EC" id="3.1.3.-" evidence="7"/>
<comment type="catalytic activity">
    <reaction evidence="6 7">
        <text>beta-D-fructose 6-phosphate = dihydroxyacetone + D-glyceraldehyde 3-phosphate</text>
        <dbReference type="Rhea" id="RHEA:28002"/>
        <dbReference type="ChEBI" id="CHEBI:16016"/>
        <dbReference type="ChEBI" id="CHEBI:57634"/>
        <dbReference type="ChEBI" id="CHEBI:59776"/>
    </reaction>
</comment>
<comment type="similarity">
    <text evidence="2 7">Belongs to the damage-control phosphatase family. Sugar phosphate phosphatase III subfamily.</text>
</comment>
<evidence type="ECO:0000256" key="3">
    <source>
        <dbReference type="ARBA" id="ARBA00022723"/>
    </source>
</evidence>
<gene>
    <name evidence="9" type="ORF">GFSPODELE1_LOCUS1887</name>
</gene>
<evidence type="ECO:0000256" key="2">
    <source>
        <dbReference type="ARBA" id="ARBA00009519"/>
    </source>
</evidence>
<comment type="function">
    <text evidence="7">Metal-dependent phosphatase that shows phosphatase activity against several substrates, including fructose-1-phosphate and fructose-6-phosphate. Its preference for fructose-1-phosphate, a strong glycating agent that causes DNA damage rather than a canonical yeast metabolite, suggests a damage-control function in hexose phosphate metabolism.</text>
</comment>
<evidence type="ECO:0000313" key="9">
    <source>
        <dbReference type="EMBL" id="CAL1697863.1"/>
    </source>
</evidence>
<keyword evidence="3 7" id="KW-0479">Metal-binding</keyword>
<dbReference type="SUPFAM" id="SSF111321">
    <property type="entry name" value="AF1104-like"/>
    <property type="match status" value="1"/>
</dbReference>
<dbReference type="Gene3D" id="3.40.50.10880">
    <property type="entry name" value="Uncharacterised protein PF01937, DUF89, domain 3"/>
    <property type="match status" value="1"/>
</dbReference>
<proteinExistence type="inferred from homology"/>
<keyword evidence="5 7" id="KW-0464">Manganese</keyword>
<sequence length="503" mass="56968">MFEPPYPPYDPKDKSGYETVVKRWPVILTGIIDTIYRIDHHLGVSLETSDATSEDVTKGQEKIAEGKGIIEKIGKLKYEMARDRPLEPIPDDGEAFIDVYNAELKRLEQDKNHTWFTAPWLFAECYLQRIGVRLILSRFRRKRPSGRAEKQSIVMLCRPLFPWRSNLTCSLHVTELAKMMHELQVDKQELIGDSEKLGVLFKEMIQMCLWGNATDLSLLTHLSHDDIAHLQTVGKEAQQARKEFILKDDQDNVWSHLTSLQDNDVTVDFVLDNAGFELFTDFVFADFLVTYTPHVSRVVFHPKLIPWFVSDVTPADFSSTIPNLLSDTFFPPPKPVGGTETPGVDEVKALPPSRPEEHEYLRNMVTRWQSYIDSGVFSLSVPLDTPLGAPNSKADFWTSSRPYWDLKEKAPLVFNGLSKSGLVIFKGDLNYRKLTGDIKWPVSTPFETAIGPLAGSFPILSLRTNKADVVVGISQEIADKLDVAGEKWRVNGKYALVSFVPRT</sequence>
<dbReference type="Pfam" id="PF01937">
    <property type="entry name" value="ARMT1-like_dom"/>
    <property type="match status" value="1"/>
</dbReference>
<keyword evidence="4 7" id="KW-0378">Hydrolase</keyword>
<dbReference type="PANTHER" id="PTHR12260">
    <property type="entry name" value="DAMAGE-CONTROL PHOSPHATASE ARMT1"/>
    <property type="match status" value="1"/>
</dbReference>
<dbReference type="InterPro" id="IPR002791">
    <property type="entry name" value="ARMT1-like_metal-bd"/>
</dbReference>
<reference evidence="10" key="1">
    <citation type="submission" date="2024-04" db="EMBL/GenBank/DDBJ databases">
        <authorList>
            <person name="Shaw F."/>
            <person name="Minotto A."/>
        </authorList>
    </citation>
    <scope>NUCLEOTIDE SEQUENCE [LARGE SCALE GENOMIC DNA]</scope>
</reference>
<comment type="catalytic activity">
    <reaction evidence="1 7">
        <text>beta-D-fructose 1-phosphate + H2O = D-fructose + phosphate</text>
        <dbReference type="Rhea" id="RHEA:35603"/>
        <dbReference type="ChEBI" id="CHEBI:15377"/>
        <dbReference type="ChEBI" id="CHEBI:37721"/>
        <dbReference type="ChEBI" id="CHEBI:43474"/>
        <dbReference type="ChEBI" id="CHEBI:138881"/>
    </reaction>
</comment>
<evidence type="ECO:0000256" key="7">
    <source>
        <dbReference type="RuleBase" id="RU367030"/>
    </source>
</evidence>
<evidence type="ECO:0000256" key="6">
    <source>
        <dbReference type="ARBA" id="ARBA00048809"/>
    </source>
</evidence>
<name>A0ABP1CQ97_9APHY</name>
<dbReference type="PANTHER" id="PTHR12260:SF6">
    <property type="entry name" value="DAMAGE-CONTROL PHOSPHATASE ARMT1"/>
    <property type="match status" value="1"/>
</dbReference>
<dbReference type="InterPro" id="IPR039763">
    <property type="entry name" value="ARMT1"/>
</dbReference>
<organism evidence="9 10">
    <name type="scientific">Somion occarium</name>
    <dbReference type="NCBI Taxonomy" id="3059160"/>
    <lineage>
        <taxon>Eukaryota</taxon>
        <taxon>Fungi</taxon>
        <taxon>Dikarya</taxon>
        <taxon>Basidiomycota</taxon>
        <taxon>Agaricomycotina</taxon>
        <taxon>Agaricomycetes</taxon>
        <taxon>Polyporales</taxon>
        <taxon>Cerrenaceae</taxon>
        <taxon>Somion</taxon>
    </lineage>
</organism>
<dbReference type="Proteomes" id="UP001497453">
    <property type="component" value="Chromosome 10"/>
</dbReference>
<dbReference type="Gene3D" id="1.20.930.60">
    <property type="match status" value="1"/>
</dbReference>
<evidence type="ECO:0000256" key="1">
    <source>
        <dbReference type="ARBA" id="ARBA00001326"/>
    </source>
</evidence>
<evidence type="ECO:0000313" key="10">
    <source>
        <dbReference type="Proteomes" id="UP001497453"/>
    </source>
</evidence>
<dbReference type="EMBL" id="OZ037953">
    <property type="protein sequence ID" value="CAL1697863.1"/>
    <property type="molecule type" value="Genomic_DNA"/>
</dbReference>
<comment type="cofactor">
    <cofactor evidence="7">
        <name>Mn(2+)</name>
        <dbReference type="ChEBI" id="CHEBI:29035"/>
    </cofactor>
    <cofactor evidence="7">
        <name>Ni(2+)</name>
        <dbReference type="ChEBI" id="CHEBI:49786"/>
    </cofactor>
</comment>
<accession>A0ABP1CQ97</accession>
<evidence type="ECO:0000256" key="4">
    <source>
        <dbReference type="ARBA" id="ARBA00022801"/>
    </source>
</evidence>
<evidence type="ECO:0000259" key="8">
    <source>
        <dbReference type="Pfam" id="PF01937"/>
    </source>
</evidence>
<dbReference type="InterPro" id="IPR036075">
    <property type="entry name" value="ARMT-1-like_metal-bd_sf"/>
</dbReference>
<protein>
    <recommendedName>
        <fullName evidence="7">Sugar phosphate phosphatase</fullName>
        <ecNumber evidence="7">3.1.3.-</ecNumber>
    </recommendedName>
</protein>